<dbReference type="PANTHER" id="PTHR23152">
    <property type="entry name" value="2-OXOGLUTARATE DEHYDROGENASE"/>
    <property type="match status" value="1"/>
</dbReference>
<keyword evidence="11" id="KW-0496">Mitochondrion</keyword>
<evidence type="ECO:0000259" key="14">
    <source>
        <dbReference type="SMART" id="SM00861"/>
    </source>
</evidence>
<dbReference type="GO" id="GO:0006096">
    <property type="term" value="P:glycolytic process"/>
    <property type="evidence" value="ECO:0007669"/>
    <property type="project" value="UniProtKB-KW"/>
</dbReference>
<evidence type="ECO:0000256" key="8">
    <source>
        <dbReference type="ARBA" id="ARBA00022946"/>
    </source>
</evidence>
<gene>
    <name evidence="15" type="ORF">BpHYR1_051329</name>
</gene>
<dbReference type="GO" id="GO:0004591">
    <property type="term" value="F:oxoglutarate dehydrogenase (succinyl-transferring) activity"/>
    <property type="evidence" value="ECO:0007669"/>
    <property type="project" value="UniProtKB-EC"/>
</dbReference>
<dbReference type="SUPFAM" id="SSF52518">
    <property type="entry name" value="Thiamin diphosphate-binding fold (THDP-binding)"/>
    <property type="match status" value="1"/>
</dbReference>
<dbReference type="GO" id="GO:0045252">
    <property type="term" value="C:oxoglutarate dehydrogenase complex"/>
    <property type="evidence" value="ECO:0007669"/>
    <property type="project" value="TreeGrafter"/>
</dbReference>
<comment type="subcellular location">
    <subcellularLocation>
        <location evidence="3">Mitochondrion</location>
    </subcellularLocation>
</comment>
<dbReference type="STRING" id="10195.A0A3M7RCF8"/>
<evidence type="ECO:0000256" key="11">
    <source>
        <dbReference type="ARBA" id="ARBA00023128"/>
    </source>
</evidence>
<dbReference type="GO" id="GO:0006099">
    <property type="term" value="P:tricarboxylic acid cycle"/>
    <property type="evidence" value="ECO:0007669"/>
    <property type="project" value="TreeGrafter"/>
</dbReference>
<evidence type="ECO:0000256" key="9">
    <source>
        <dbReference type="ARBA" id="ARBA00023002"/>
    </source>
</evidence>
<keyword evidence="6" id="KW-0479">Metal-binding</keyword>
<evidence type="ECO:0000256" key="12">
    <source>
        <dbReference type="ARBA" id="ARBA00023152"/>
    </source>
</evidence>
<keyword evidence="9 15" id="KW-0560">Oxidoreductase</keyword>
<name>A0A3M7RCF8_BRAPC</name>
<keyword evidence="10" id="KW-0786">Thiamine pyrophosphate</keyword>
<dbReference type="EMBL" id="REGN01003754">
    <property type="protein sequence ID" value="RNA20948.1"/>
    <property type="molecule type" value="Genomic_DNA"/>
</dbReference>
<dbReference type="InterPro" id="IPR029061">
    <property type="entry name" value="THDP-binding"/>
</dbReference>
<sequence length="424" mass="47761">GPGPFPYPDTGVTEDLLKLIGEKYSEIPDNKVFPIHPVLKNTLKKRAKMIAQREADWAIGEAMAFGSLLVEGTHVRLSGQDVERGTFSHRHHVLHDQSKDLETYTPLNHLNLSQAQYTVCNSSLSEYAVLGFELGYSLTNPNSLVIWEAQFGDFCNGAQIIIDQFLASGEAKWFRQSGLVMLLPHGFEGMGPEHSSARLERFLELTAEDPDTMPEENEFIATKQLQEINMIVANPTTPANFMHLMRRQVKLPFRKPLIVMSPKALLRHPACKSSFDDMLVGNSFIRAYTENGPASQNPEQVKKIVFCSGKVYYDLAEQRDKRGLNDQIAIVRLEQLAPFPFDIVKSELSKYKNAKVCWTQEEHKNAGAYNYAKSRIQTVLMNLNDERINQISYAGRPTAAATATGSKISHYNELKEMFDSSLNF</sequence>
<dbReference type="EC" id="1.2.4.2" evidence="5"/>
<dbReference type="GO" id="GO:0005739">
    <property type="term" value="C:mitochondrion"/>
    <property type="evidence" value="ECO:0007669"/>
    <property type="project" value="UniProtKB-SubCell"/>
</dbReference>
<feature type="domain" description="Transketolase-like pyrimidine-binding" evidence="14">
    <location>
        <begin position="55"/>
        <end position="268"/>
    </location>
</feature>
<dbReference type="InterPro" id="IPR031717">
    <property type="entry name" value="ODO-1/KGD_C"/>
</dbReference>
<dbReference type="InterPro" id="IPR005475">
    <property type="entry name" value="Transketolase-like_Pyr-bd"/>
</dbReference>
<evidence type="ECO:0000256" key="6">
    <source>
        <dbReference type="ARBA" id="ARBA00022723"/>
    </source>
</evidence>
<keyword evidence="16" id="KW-1185">Reference proteome</keyword>
<keyword evidence="7" id="KW-0460">Magnesium</keyword>
<dbReference type="Gene3D" id="3.40.50.12470">
    <property type="match status" value="1"/>
</dbReference>
<dbReference type="OrthoDB" id="413077at2759"/>
<evidence type="ECO:0000256" key="4">
    <source>
        <dbReference type="ARBA" id="ARBA00006936"/>
    </source>
</evidence>
<comment type="cofactor">
    <cofactor evidence="1">
        <name>Mg(2+)</name>
        <dbReference type="ChEBI" id="CHEBI:18420"/>
    </cofactor>
</comment>
<evidence type="ECO:0000256" key="13">
    <source>
        <dbReference type="ARBA" id="ARBA00030680"/>
    </source>
</evidence>
<reference evidence="15 16" key="1">
    <citation type="journal article" date="2018" name="Sci. Rep.">
        <title>Genomic signatures of local adaptation to the degree of environmental predictability in rotifers.</title>
        <authorList>
            <person name="Franch-Gras L."/>
            <person name="Hahn C."/>
            <person name="Garcia-Roger E.M."/>
            <person name="Carmona M.J."/>
            <person name="Serra M."/>
            <person name="Gomez A."/>
        </authorList>
    </citation>
    <scope>NUCLEOTIDE SEQUENCE [LARGE SCALE GENOMIC DNA]</scope>
    <source>
        <strain evidence="15">HYR1</strain>
    </source>
</reference>
<dbReference type="SMART" id="SM00861">
    <property type="entry name" value="Transket_pyr"/>
    <property type="match status" value="1"/>
</dbReference>
<protein>
    <recommendedName>
        <fullName evidence="5">oxoglutarate dehydrogenase (succinyl-transferring)</fullName>
        <ecNumber evidence="5">1.2.4.2</ecNumber>
    </recommendedName>
    <alternativeName>
        <fullName evidence="13">Alpha-ketoglutarate dehydrogenase</fullName>
    </alternativeName>
</protein>
<dbReference type="Pfam" id="PF02779">
    <property type="entry name" value="Transket_pyr"/>
    <property type="match status" value="1"/>
</dbReference>
<dbReference type="FunFam" id="3.40.50.11610:FF:000003">
    <property type="entry name" value="2-oxoglutarate dehydrogenase, isoform X4"/>
    <property type="match status" value="1"/>
</dbReference>
<comment type="cofactor">
    <cofactor evidence="2">
        <name>thiamine diphosphate</name>
        <dbReference type="ChEBI" id="CHEBI:58937"/>
    </cofactor>
</comment>
<keyword evidence="12" id="KW-0324">Glycolysis</keyword>
<dbReference type="InterPro" id="IPR042179">
    <property type="entry name" value="KGD_C_sf"/>
</dbReference>
<evidence type="ECO:0000313" key="16">
    <source>
        <dbReference type="Proteomes" id="UP000276133"/>
    </source>
</evidence>
<dbReference type="AlphaFoldDB" id="A0A3M7RCF8"/>
<evidence type="ECO:0000256" key="10">
    <source>
        <dbReference type="ARBA" id="ARBA00023052"/>
    </source>
</evidence>
<keyword evidence="8" id="KW-0809">Transit peptide</keyword>
<dbReference type="Proteomes" id="UP000276133">
    <property type="component" value="Unassembled WGS sequence"/>
</dbReference>
<dbReference type="GO" id="GO:0046872">
    <property type="term" value="F:metal ion binding"/>
    <property type="evidence" value="ECO:0007669"/>
    <property type="project" value="UniProtKB-KW"/>
</dbReference>
<feature type="non-terminal residue" evidence="15">
    <location>
        <position position="1"/>
    </location>
</feature>
<evidence type="ECO:0000256" key="3">
    <source>
        <dbReference type="ARBA" id="ARBA00004173"/>
    </source>
</evidence>
<comment type="caution">
    <text evidence="15">The sequence shown here is derived from an EMBL/GenBank/DDBJ whole genome shotgun (WGS) entry which is preliminary data.</text>
</comment>
<evidence type="ECO:0000313" key="15">
    <source>
        <dbReference type="EMBL" id="RNA20948.1"/>
    </source>
</evidence>
<evidence type="ECO:0000256" key="1">
    <source>
        <dbReference type="ARBA" id="ARBA00001946"/>
    </source>
</evidence>
<evidence type="ECO:0000256" key="5">
    <source>
        <dbReference type="ARBA" id="ARBA00012280"/>
    </source>
</evidence>
<dbReference type="PANTHER" id="PTHR23152:SF4">
    <property type="entry name" value="2-OXOADIPATE DEHYDROGENASE COMPLEX COMPONENT E1"/>
    <property type="match status" value="1"/>
</dbReference>
<comment type="similarity">
    <text evidence="4">Belongs to the alpha-ketoglutarate dehydrogenase family.</text>
</comment>
<organism evidence="15 16">
    <name type="scientific">Brachionus plicatilis</name>
    <name type="common">Marine rotifer</name>
    <name type="synonym">Brachionus muelleri</name>
    <dbReference type="NCBI Taxonomy" id="10195"/>
    <lineage>
        <taxon>Eukaryota</taxon>
        <taxon>Metazoa</taxon>
        <taxon>Spiralia</taxon>
        <taxon>Gnathifera</taxon>
        <taxon>Rotifera</taxon>
        <taxon>Eurotatoria</taxon>
        <taxon>Monogononta</taxon>
        <taxon>Pseudotrocha</taxon>
        <taxon>Ploima</taxon>
        <taxon>Brachionidae</taxon>
        <taxon>Brachionus</taxon>
    </lineage>
</organism>
<evidence type="ECO:0000256" key="2">
    <source>
        <dbReference type="ARBA" id="ARBA00001964"/>
    </source>
</evidence>
<evidence type="ECO:0000256" key="7">
    <source>
        <dbReference type="ARBA" id="ARBA00022842"/>
    </source>
</evidence>
<proteinExistence type="inferred from homology"/>
<dbReference type="Gene3D" id="3.40.50.11610">
    <property type="entry name" value="Multifunctional 2-oxoglutarate metabolism enzyme, C-terminal domain"/>
    <property type="match status" value="1"/>
</dbReference>
<accession>A0A3M7RCF8</accession>
<dbReference type="Pfam" id="PF16870">
    <property type="entry name" value="OxoGdeHyase_C"/>
    <property type="match status" value="1"/>
</dbReference>
<dbReference type="FunFam" id="3.40.50.12470:FF:000007">
    <property type="entry name" value="2-oxoglutarate dehydrogenase e1 mitochondrial"/>
    <property type="match status" value="1"/>
</dbReference>
<dbReference type="InterPro" id="IPR011603">
    <property type="entry name" value="2oxoglutarate_DH_E1"/>
</dbReference>
<dbReference type="GO" id="GO:0030976">
    <property type="term" value="F:thiamine pyrophosphate binding"/>
    <property type="evidence" value="ECO:0007669"/>
    <property type="project" value="InterPro"/>
</dbReference>